<organism evidence="4 5">
    <name type="scientific">Pedobacter chitinilyticus</name>
    <dbReference type="NCBI Taxonomy" id="2233776"/>
    <lineage>
        <taxon>Bacteria</taxon>
        <taxon>Pseudomonadati</taxon>
        <taxon>Bacteroidota</taxon>
        <taxon>Sphingobacteriia</taxon>
        <taxon>Sphingobacteriales</taxon>
        <taxon>Sphingobacteriaceae</taxon>
        <taxon>Pedobacter</taxon>
    </lineage>
</organism>
<keyword evidence="2" id="KW-0732">Signal</keyword>
<dbReference type="GO" id="GO:0005975">
    <property type="term" value="P:carbohydrate metabolic process"/>
    <property type="evidence" value="ECO:0007669"/>
    <property type="project" value="TreeGrafter"/>
</dbReference>
<dbReference type="EMBL" id="SAYW01000008">
    <property type="protein sequence ID" value="RWU03867.1"/>
    <property type="molecule type" value="Genomic_DNA"/>
</dbReference>
<evidence type="ECO:0000313" key="4">
    <source>
        <dbReference type="EMBL" id="RWU03867.1"/>
    </source>
</evidence>
<keyword evidence="1" id="KW-0378">Hydrolase</keyword>
<dbReference type="PANTHER" id="PTHR22901:SF0">
    <property type="entry name" value="SIALATE O-ACETYLESTERASE"/>
    <property type="match status" value="1"/>
</dbReference>
<dbReference type="PANTHER" id="PTHR22901">
    <property type="entry name" value="SIALATE O-ACETYLESTERASE"/>
    <property type="match status" value="1"/>
</dbReference>
<dbReference type="InterPro" id="IPR039329">
    <property type="entry name" value="SIAE"/>
</dbReference>
<dbReference type="OrthoDB" id="9816001at2"/>
<feature type="signal peptide" evidence="2">
    <location>
        <begin position="1"/>
        <end position="21"/>
    </location>
</feature>
<feature type="domain" description="Sialate O-acetylesterase" evidence="3">
    <location>
        <begin position="106"/>
        <end position="321"/>
    </location>
</feature>
<comment type="caution">
    <text evidence="4">The sequence shown here is derived from an EMBL/GenBank/DDBJ whole genome shotgun (WGS) entry which is preliminary data.</text>
</comment>
<dbReference type="Gene3D" id="3.40.50.1110">
    <property type="entry name" value="SGNH hydrolase"/>
    <property type="match status" value="1"/>
</dbReference>
<dbReference type="SUPFAM" id="SSF52266">
    <property type="entry name" value="SGNH hydrolase"/>
    <property type="match status" value="1"/>
</dbReference>
<evidence type="ECO:0000313" key="5">
    <source>
        <dbReference type="Proteomes" id="UP000284120"/>
    </source>
</evidence>
<dbReference type="GO" id="GO:0001681">
    <property type="term" value="F:sialate O-acetylesterase activity"/>
    <property type="evidence" value="ECO:0007669"/>
    <property type="project" value="InterPro"/>
</dbReference>
<reference evidence="4 5" key="1">
    <citation type="submission" date="2018-06" db="EMBL/GenBank/DDBJ databases">
        <title>Pedobacter endophyticus sp. nov., an endophytic bacterium isolated from a leaf of Triticum aestivum.</title>
        <authorList>
            <person name="Zhang L."/>
        </authorList>
    </citation>
    <scope>NUCLEOTIDE SEQUENCE [LARGE SCALE GENOMIC DNA]</scope>
    <source>
        <strain evidence="4 5">CM134L-2</strain>
    </source>
</reference>
<dbReference type="AlphaFoldDB" id="A0A3S3QDN9"/>
<dbReference type="Pfam" id="PF03629">
    <property type="entry name" value="SASA"/>
    <property type="match status" value="1"/>
</dbReference>
<gene>
    <name evidence="4" type="ORF">DPV69_19460</name>
</gene>
<name>A0A3S3QDN9_9SPHI</name>
<keyword evidence="5" id="KW-1185">Reference proteome</keyword>
<proteinExistence type="predicted"/>
<dbReference type="InterPro" id="IPR036514">
    <property type="entry name" value="SGNH_hydro_sf"/>
</dbReference>
<dbReference type="Proteomes" id="UP000284120">
    <property type="component" value="Unassembled WGS sequence"/>
</dbReference>
<feature type="chain" id="PRO_5018599058" evidence="2">
    <location>
        <begin position="22"/>
        <end position="471"/>
    </location>
</feature>
<evidence type="ECO:0000259" key="3">
    <source>
        <dbReference type="Pfam" id="PF03629"/>
    </source>
</evidence>
<accession>A0A3S3QDN9</accession>
<dbReference type="RefSeq" id="WP_113649107.1">
    <property type="nucleotide sequence ID" value="NZ_QMHN01000008.1"/>
</dbReference>
<dbReference type="InterPro" id="IPR005181">
    <property type="entry name" value="SASA"/>
</dbReference>
<evidence type="ECO:0000256" key="2">
    <source>
        <dbReference type="SAM" id="SignalP"/>
    </source>
</evidence>
<evidence type="ECO:0000256" key="1">
    <source>
        <dbReference type="ARBA" id="ARBA00022801"/>
    </source>
</evidence>
<sequence length="471" mass="52779">MKKLIPLLFASFFGMATMAQAQVTLPAFFSNHMVLQQQSNAKIWGNAMGKKEITVQTSWDRKTYTTKPDEKGNWSVEVATPHAGGPFEISVSQQNKIVLNDILIGEVWICSGQSNMDMPVKGYNVLPITNSLDLLMESPDPMLRLFKMARKHAATPQTKVEGNWQAADAESVAPFSAAGYQFAKYLRKQLGVPVGIIQVTWGGSAIEAWIDKDLVTETLQERLATNQSISKAVHQTPGNLFNGMIAPLIGYHIAGVIWYQGEQNRHNYDDYLALQYTMVKSWREQWKIGDWAFYLAQLAPMRYPQKQEYKVPLLREAQLKLPDTLSNSGVAILIDAGEERNIHPPDKTIVAKRLAYLALSNTYQKKGFPAASPTYKKMVVKNDTVTVSFNHVPLGLTTHGKPLTQFEVAAADQVFYPATAVIHNDVVRVYSDKVKQPVAVRYAFTDWCVGELYSVEGLPVSSFRTDQWKKN</sequence>
<protein>
    <submittedName>
        <fullName evidence="4">Sialate O-acetylesterase</fullName>
    </submittedName>
</protein>